<dbReference type="Proteomes" id="UP000032686">
    <property type="component" value="Segment"/>
</dbReference>
<dbReference type="CDD" id="cd02976">
    <property type="entry name" value="NrdH"/>
    <property type="match status" value="1"/>
</dbReference>
<dbReference type="GO" id="GO:0009055">
    <property type="term" value="F:electron transfer activity"/>
    <property type="evidence" value="ECO:0007669"/>
    <property type="project" value="TreeGrafter"/>
</dbReference>
<organism evidence="2 3">
    <name type="scientific">Lactococcus phage WRP3</name>
    <dbReference type="NCBI Taxonomy" id="1560313"/>
    <lineage>
        <taxon>Viruses</taxon>
        <taxon>Duplodnaviria</taxon>
        <taxon>Heunggongvirae</taxon>
        <taxon>Uroviricota</taxon>
        <taxon>Caudoviricetes</taxon>
        <taxon>Audreyjarvisvirus</taxon>
        <taxon>Audreyjarvisvirus WRP3</taxon>
    </lineage>
</organism>
<dbReference type="OrthoDB" id="18944at10239"/>
<accession>A0A0D3MTC8</accession>
<evidence type="ECO:0000259" key="1">
    <source>
        <dbReference type="Pfam" id="PF00462"/>
    </source>
</evidence>
<dbReference type="PANTHER" id="PTHR34386:SF1">
    <property type="entry name" value="GLUTAREDOXIN-LIKE PROTEIN NRDH"/>
    <property type="match status" value="1"/>
</dbReference>
<dbReference type="GeneID" id="24722381"/>
<sequence>MVKVYSKYNCKNCKQVKRLLKFSGIDYVEINVEDDAEAFKYVKEELGFSNLPVIVAQDVEPFEFNSIKVNEFVKSHTHG</sequence>
<reference evidence="2 3" key="1">
    <citation type="journal article" date="2015" name="Appl. Environ. Microbiol.">
        <title>Lactococcal 949 group phages recognize a carbohydrate receptor on the host cell surface.</title>
        <authorList>
            <person name="Mahony J."/>
            <person name="Randazzo W."/>
            <person name="Neve H."/>
            <person name="Settanni L."/>
            <person name="van Sinderen D."/>
        </authorList>
    </citation>
    <scope>NUCLEOTIDE SEQUENCE [LARGE SCALE GENOMIC DNA]</scope>
    <source>
        <strain evidence="2">WRP3</strain>
    </source>
</reference>
<dbReference type="RefSeq" id="YP_009147772.1">
    <property type="nucleotide sequence ID" value="NC_027341.1"/>
</dbReference>
<keyword evidence="3" id="KW-1185">Reference proteome</keyword>
<dbReference type="Pfam" id="PF00462">
    <property type="entry name" value="Glutaredoxin"/>
    <property type="match status" value="1"/>
</dbReference>
<dbReference type="Gene3D" id="3.40.30.10">
    <property type="entry name" value="Glutaredoxin"/>
    <property type="match status" value="1"/>
</dbReference>
<name>A0A0D3MTC8_9CAUD</name>
<evidence type="ECO:0000313" key="2">
    <source>
        <dbReference type="EMBL" id="AIX12618.1"/>
    </source>
</evidence>
<evidence type="ECO:0000313" key="3">
    <source>
        <dbReference type="Proteomes" id="UP000032686"/>
    </source>
</evidence>
<dbReference type="PANTHER" id="PTHR34386">
    <property type="entry name" value="GLUTAREDOXIN"/>
    <property type="match status" value="1"/>
</dbReference>
<proteinExistence type="predicted"/>
<dbReference type="InterPro" id="IPR002109">
    <property type="entry name" value="Glutaredoxin"/>
</dbReference>
<protein>
    <submittedName>
        <fullName evidence="2">Ribonucleotide diphosphate reductase glutaredoxin subunit</fullName>
    </submittedName>
</protein>
<feature type="domain" description="Glutaredoxin" evidence="1">
    <location>
        <begin position="2"/>
        <end position="57"/>
    </location>
</feature>
<dbReference type="EMBL" id="KM677185">
    <property type="protein sequence ID" value="AIX12618.1"/>
    <property type="molecule type" value="Genomic_DNA"/>
</dbReference>
<dbReference type="SUPFAM" id="SSF52833">
    <property type="entry name" value="Thioredoxin-like"/>
    <property type="match status" value="1"/>
</dbReference>
<dbReference type="InterPro" id="IPR036249">
    <property type="entry name" value="Thioredoxin-like_sf"/>
</dbReference>
<dbReference type="PROSITE" id="PS51354">
    <property type="entry name" value="GLUTAREDOXIN_2"/>
    <property type="match status" value="1"/>
</dbReference>
<gene>
    <name evidence="2" type="ORF">WRP3_115</name>
</gene>
<dbReference type="KEGG" id="vg:24722381"/>
<dbReference type="InterPro" id="IPR051548">
    <property type="entry name" value="Grx-like_ET"/>
</dbReference>